<name>A0A4R6Q6T4_9FIRM</name>
<dbReference type="SMART" id="SM00060">
    <property type="entry name" value="FN3"/>
    <property type="match status" value="1"/>
</dbReference>
<dbReference type="InterPro" id="IPR013783">
    <property type="entry name" value="Ig-like_fold"/>
</dbReference>
<dbReference type="RefSeq" id="WP_133528152.1">
    <property type="nucleotide sequence ID" value="NZ_CALCQM010000066.1"/>
</dbReference>
<dbReference type="PANTHER" id="PTHR41775:SF1">
    <property type="entry name" value="PEPTIDASE M6-LIKE DOMAIN-CONTAINING PROTEIN"/>
    <property type="match status" value="1"/>
</dbReference>
<dbReference type="SUPFAM" id="SSF55486">
    <property type="entry name" value="Metalloproteases ('zincins'), catalytic domain"/>
    <property type="match status" value="1"/>
</dbReference>
<dbReference type="InterPro" id="IPR036116">
    <property type="entry name" value="FN3_sf"/>
</dbReference>
<dbReference type="Proteomes" id="UP000295500">
    <property type="component" value="Unassembled WGS sequence"/>
</dbReference>
<keyword evidence="1" id="KW-0472">Membrane</keyword>
<dbReference type="PROSITE" id="PS50853">
    <property type="entry name" value="FN3"/>
    <property type="match status" value="1"/>
</dbReference>
<dbReference type="GO" id="GO:0008237">
    <property type="term" value="F:metallopeptidase activity"/>
    <property type="evidence" value="ECO:0007669"/>
    <property type="project" value="UniProtKB-KW"/>
</dbReference>
<keyword evidence="1" id="KW-0812">Transmembrane</keyword>
<dbReference type="PROSITE" id="PS00018">
    <property type="entry name" value="EF_HAND_1"/>
    <property type="match status" value="1"/>
</dbReference>
<feature type="domain" description="EF-hand" evidence="2">
    <location>
        <begin position="331"/>
        <end position="355"/>
    </location>
</feature>
<dbReference type="InterPro" id="IPR018247">
    <property type="entry name" value="EF_Hand_1_Ca_BS"/>
</dbReference>
<dbReference type="NCBIfam" id="TIGR03296">
    <property type="entry name" value="M6dom_TIGR03296"/>
    <property type="match status" value="1"/>
</dbReference>
<dbReference type="EMBL" id="SNXO01000010">
    <property type="protein sequence ID" value="TDP57755.1"/>
    <property type="molecule type" value="Genomic_DNA"/>
</dbReference>
<feature type="domain" description="Fibronectin type-III" evidence="3">
    <location>
        <begin position="673"/>
        <end position="760"/>
    </location>
</feature>
<comment type="caution">
    <text evidence="4">The sequence shown here is derived from an EMBL/GenBank/DDBJ whole genome shotgun (WGS) entry which is preliminary data.</text>
</comment>
<dbReference type="GO" id="GO:0006508">
    <property type="term" value="P:proteolysis"/>
    <property type="evidence" value="ECO:0007669"/>
    <property type="project" value="UniProtKB-KW"/>
</dbReference>
<dbReference type="OrthoDB" id="9761789at2"/>
<dbReference type="GO" id="GO:0005509">
    <property type="term" value="F:calcium ion binding"/>
    <property type="evidence" value="ECO:0007669"/>
    <property type="project" value="InterPro"/>
</dbReference>
<dbReference type="Pfam" id="PF05547">
    <property type="entry name" value="Peptidase_M6"/>
    <property type="match status" value="1"/>
</dbReference>
<reference evidence="4 5" key="1">
    <citation type="submission" date="2019-03" db="EMBL/GenBank/DDBJ databases">
        <title>Genomic Encyclopedia of Type Strains, Phase IV (KMG-IV): sequencing the most valuable type-strain genomes for metagenomic binning, comparative biology and taxonomic classification.</title>
        <authorList>
            <person name="Goeker M."/>
        </authorList>
    </citation>
    <scope>NUCLEOTIDE SEQUENCE [LARGE SCALE GENOMIC DNA]</scope>
    <source>
        <strain evidence="4 5">DSM 28287</strain>
    </source>
</reference>
<feature type="transmembrane region" description="Helical" evidence="1">
    <location>
        <begin position="50"/>
        <end position="74"/>
    </location>
</feature>
<protein>
    <submittedName>
        <fullName evidence="4">M6 family metalloprotease-like protein</fullName>
    </submittedName>
</protein>
<keyword evidence="1" id="KW-1133">Transmembrane helix</keyword>
<keyword evidence="4" id="KW-0482">Metalloprotease</keyword>
<dbReference type="PANTHER" id="PTHR41775">
    <property type="entry name" value="SECRETED PROTEIN-RELATED"/>
    <property type="match status" value="1"/>
</dbReference>
<dbReference type="InterPro" id="IPR008757">
    <property type="entry name" value="Peptidase_M6-like_domain"/>
</dbReference>
<gene>
    <name evidence="4" type="ORF">EV211_11054</name>
</gene>
<dbReference type="AlphaFoldDB" id="A0A4R6Q6T4"/>
<sequence length="760" mass="82168">MRKLDFSGWQQAARPAGTSIGTGMQHAARPVGIQQAARPAGASIGIGRMLAAALIVILCACVIISMSATSVYAMPAYNGDIHLSQPDGTTFTARMSGDEYFHYYVNDDGTVIQKDQDSKTWKQVFVKGGKLYMGVRAETGKTAGKKAAAAKASSLCKASSLSSSTYKARYYALGGLKYSGKTAPARKVVSLSSIRKSNSLTSMKKLTAQSVDADTAIPLLAIVIGFSDVAYNNDYDWNDKIFNGSNSVADYYSDVSQGQFTFAPARETSLTGADGNNNQNDTVNDGVVHVTLNRSHGNWQGNFDDESVMADLNSALSDAVKASESYVDYGVYDTDGDGEISAQELSVLFIVAGQESSSGYTDQAAIWAHQYDLDPYISVDGVSVGHYIAMGETMAGKNSAGTVVRLQNGTNVVCHELGHILGLPDLYDPYYGESNVKEWKNYSVSGMSLMAYGSWGNDGDPFENTSKDFYPTYLDPYCRILLGYITPTRIYNSGTYSVNSEKSGHGYNALLIQSKDKNQIFLIENRQFQGFDRGLAGLYGNDYSKGLFGVVVWHVDKATVTERGITDASGGSASNTINSIDHSPGIMEAYYEEEPAADAAVDAETTGVNTPLIDYPAMNSAVVNKYPNFKFNTQLYKGDLIKNRVDSGISVTADVEGADCMKVTVKMPLQVKAPTKVKAVAKGSRAIRVSWNKGINGKVFKVYRATSKNGKYTRIKTTKITSYTNSSLKAGKRYYYKIRSYNGTTASESYTAIVSAKANK</sequence>
<keyword evidence="4" id="KW-0645">Protease</keyword>
<dbReference type="InterPro" id="IPR003961">
    <property type="entry name" value="FN3_dom"/>
</dbReference>
<evidence type="ECO:0000259" key="2">
    <source>
        <dbReference type="PROSITE" id="PS50222"/>
    </source>
</evidence>
<dbReference type="PROSITE" id="PS50222">
    <property type="entry name" value="EF_HAND_2"/>
    <property type="match status" value="1"/>
</dbReference>
<dbReference type="CDD" id="cd00063">
    <property type="entry name" value="FN3"/>
    <property type="match status" value="1"/>
</dbReference>
<organism evidence="4 5">
    <name type="scientific">Aminicella lysinilytica</name>
    <dbReference type="NCBI Taxonomy" id="433323"/>
    <lineage>
        <taxon>Bacteria</taxon>
        <taxon>Bacillati</taxon>
        <taxon>Bacillota</taxon>
        <taxon>Clostridia</taxon>
        <taxon>Peptostreptococcales</taxon>
        <taxon>Anaerovoracaceae</taxon>
        <taxon>Aminicella</taxon>
    </lineage>
</organism>
<accession>A0A4R6Q6T4</accession>
<proteinExistence type="predicted"/>
<evidence type="ECO:0000256" key="1">
    <source>
        <dbReference type="SAM" id="Phobius"/>
    </source>
</evidence>
<keyword evidence="4" id="KW-0378">Hydrolase</keyword>
<keyword evidence="5" id="KW-1185">Reference proteome</keyword>
<evidence type="ECO:0000313" key="4">
    <source>
        <dbReference type="EMBL" id="TDP57755.1"/>
    </source>
</evidence>
<evidence type="ECO:0000259" key="3">
    <source>
        <dbReference type="PROSITE" id="PS50853"/>
    </source>
</evidence>
<dbReference type="Pfam" id="PF00041">
    <property type="entry name" value="fn3"/>
    <property type="match status" value="1"/>
</dbReference>
<evidence type="ECO:0000313" key="5">
    <source>
        <dbReference type="Proteomes" id="UP000295500"/>
    </source>
</evidence>
<dbReference type="InterPro" id="IPR002048">
    <property type="entry name" value="EF_hand_dom"/>
</dbReference>
<dbReference type="SUPFAM" id="SSF49265">
    <property type="entry name" value="Fibronectin type III"/>
    <property type="match status" value="1"/>
</dbReference>
<dbReference type="Gene3D" id="2.60.40.10">
    <property type="entry name" value="Immunoglobulins"/>
    <property type="match status" value="1"/>
</dbReference>